<dbReference type="SMART" id="SM00332">
    <property type="entry name" value="PP2Cc"/>
    <property type="match status" value="1"/>
</dbReference>
<organism evidence="10 12">
    <name type="scientific">Clostridium septicum</name>
    <dbReference type="NCBI Taxonomy" id="1504"/>
    <lineage>
        <taxon>Bacteria</taxon>
        <taxon>Bacillati</taxon>
        <taxon>Bacillota</taxon>
        <taxon>Clostridia</taxon>
        <taxon>Eubacteriales</taxon>
        <taxon>Clostridiaceae</taxon>
        <taxon>Clostridium</taxon>
    </lineage>
</organism>
<evidence type="ECO:0000256" key="3">
    <source>
        <dbReference type="ARBA" id="ARBA00022723"/>
    </source>
</evidence>
<dbReference type="CDD" id="cd00143">
    <property type="entry name" value="PP2Cc"/>
    <property type="match status" value="1"/>
</dbReference>
<dbReference type="GO" id="GO:0046872">
    <property type="term" value="F:metal ion binding"/>
    <property type="evidence" value="ECO:0007669"/>
    <property type="project" value="UniProtKB-KW"/>
</dbReference>
<evidence type="ECO:0000256" key="1">
    <source>
        <dbReference type="ARBA" id="ARBA00001936"/>
    </source>
</evidence>
<dbReference type="PANTHER" id="PTHR47992">
    <property type="entry name" value="PROTEIN PHOSPHATASE"/>
    <property type="match status" value="1"/>
</dbReference>
<dbReference type="InterPro" id="IPR036457">
    <property type="entry name" value="PPM-type-like_dom_sf"/>
</dbReference>
<proteinExistence type="predicted"/>
<evidence type="ECO:0000256" key="6">
    <source>
        <dbReference type="ARBA" id="ARBA00023211"/>
    </source>
</evidence>
<dbReference type="SMART" id="SM00331">
    <property type="entry name" value="PP2C_SIG"/>
    <property type="match status" value="1"/>
</dbReference>
<comment type="catalytic activity">
    <reaction evidence="7">
        <text>O-phospho-L-seryl-[protein] + H2O = L-seryl-[protein] + phosphate</text>
        <dbReference type="Rhea" id="RHEA:20629"/>
        <dbReference type="Rhea" id="RHEA-COMP:9863"/>
        <dbReference type="Rhea" id="RHEA-COMP:11604"/>
        <dbReference type="ChEBI" id="CHEBI:15377"/>
        <dbReference type="ChEBI" id="CHEBI:29999"/>
        <dbReference type="ChEBI" id="CHEBI:43474"/>
        <dbReference type="ChEBI" id="CHEBI:83421"/>
        <dbReference type="EC" id="3.1.3.16"/>
    </reaction>
</comment>
<dbReference type="NCBIfam" id="NF033484">
    <property type="entry name" value="Stp1_PP2C_phos"/>
    <property type="match status" value="1"/>
</dbReference>
<gene>
    <name evidence="10" type="ORF">CP523_00935</name>
    <name evidence="11" type="ORF">NH397_09235</name>
</gene>
<dbReference type="SUPFAM" id="SSF81606">
    <property type="entry name" value="PP2C-like"/>
    <property type="match status" value="1"/>
</dbReference>
<dbReference type="RefSeq" id="WP_066674541.1">
    <property type="nucleotide sequence ID" value="NZ_CABMIZ010000005.1"/>
</dbReference>
<sequence>MVGIKSDVGNVRKLNEDYALYKEGDKYKIFVVADGMGGHNAGEVASEMASRKVIEFIESNFNYENRYNILKDAVEYANLKVYEFSHGEAEYRGMGTTLTACLVTKEFIQVANVGDSSCYGIKGEKLKKITRDHSLVQELLDFGSITEEEAEKHPQRNIITRAIGTKEWVEVDIFKINPDEYDLFLLCSDGLSNEVKGNDVLSILSEYSDLNKICDILVDLAKSRGGRDNITVLLFEGEV</sequence>
<dbReference type="EC" id="3.1.3.16" evidence="2"/>
<evidence type="ECO:0000313" key="10">
    <source>
        <dbReference type="EMBL" id="AYE33119.1"/>
    </source>
</evidence>
<evidence type="ECO:0000259" key="9">
    <source>
        <dbReference type="PROSITE" id="PS51746"/>
    </source>
</evidence>
<dbReference type="AlphaFoldDB" id="A0A9N7JIC2"/>
<reference evidence="11" key="2">
    <citation type="submission" date="2022-06" db="EMBL/GenBank/DDBJ databases">
        <authorList>
            <person name="Holder M.E."/>
            <person name="Ajami N.J."/>
            <person name="Petrosino J.F."/>
        </authorList>
    </citation>
    <scope>NUCLEOTIDE SEQUENCE</scope>
    <source>
        <strain evidence="11">RMA 8861</strain>
    </source>
</reference>
<name>A0A9N7JIC2_CLOSE</name>
<evidence type="ECO:0000256" key="2">
    <source>
        <dbReference type="ARBA" id="ARBA00013081"/>
    </source>
</evidence>
<dbReference type="GeneID" id="303559240"/>
<dbReference type="EMBL" id="CP099799">
    <property type="protein sequence ID" value="USR99687.1"/>
    <property type="molecule type" value="Genomic_DNA"/>
</dbReference>
<dbReference type="KEGG" id="csep:CP523_00935"/>
<dbReference type="Gene3D" id="3.60.40.10">
    <property type="entry name" value="PPM-type phosphatase domain"/>
    <property type="match status" value="1"/>
</dbReference>
<comment type="cofactor">
    <cofactor evidence="1">
        <name>Mn(2+)</name>
        <dbReference type="ChEBI" id="CHEBI:29035"/>
    </cofactor>
</comment>
<evidence type="ECO:0000256" key="8">
    <source>
        <dbReference type="ARBA" id="ARBA00048336"/>
    </source>
</evidence>
<dbReference type="EMBL" id="CP023671">
    <property type="protein sequence ID" value="AYE33119.1"/>
    <property type="molecule type" value="Genomic_DNA"/>
</dbReference>
<keyword evidence="5" id="KW-0904">Protein phosphatase</keyword>
<evidence type="ECO:0000313" key="13">
    <source>
        <dbReference type="Proteomes" id="UP001055437"/>
    </source>
</evidence>
<dbReference type="GO" id="GO:0004722">
    <property type="term" value="F:protein serine/threonine phosphatase activity"/>
    <property type="evidence" value="ECO:0007669"/>
    <property type="project" value="UniProtKB-EC"/>
</dbReference>
<accession>A0A9N7JIC2</accession>
<dbReference type="Proteomes" id="UP000280586">
    <property type="component" value="Chromosome"/>
</dbReference>
<keyword evidence="6" id="KW-0464">Manganese</keyword>
<keyword evidence="4" id="KW-0378">Hydrolase</keyword>
<dbReference type="FunFam" id="3.60.40.10:FF:000002">
    <property type="entry name" value="Serine/threonine phosphatase stp"/>
    <property type="match status" value="1"/>
</dbReference>
<dbReference type="InterPro" id="IPR015655">
    <property type="entry name" value="PP2C"/>
</dbReference>
<evidence type="ECO:0000256" key="7">
    <source>
        <dbReference type="ARBA" id="ARBA00047761"/>
    </source>
</evidence>
<dbReference type="PROSITE" id="PS51746">
    <property type="entry name" value="PPM_2"/>
    <property type="match status" value="1"/>
</dbReference>
<evidence type="ECO:0000313" key="11">
    <source>
        <dbReference type="EMBL" id="USR99687.1"/>
    </source>
</evidence>
<evidence type="ECO:0000256" key="5">
    <source>
        <dbReference type="ARBA" id="ARBA00022912"/>
    </source>
</evidence>
<keyword evidence="13" id="KW-1185">Reference proteome</keyword>
<evidence type="ECO:0000256" key="4">
    <source>
        <dbReference type="ARBA" id="ARBA00022801"/>
    </source>
</evidence>
<reference evidence="10 12" key="1">
    <citation type="submission" date="2017-09" db="EMBL/GenBank/DDBJ databases">
        <authorList>
            <person name="Thomas P."/>
            <person name="Seyboldt C."/>
        </authorList>
    </citation>
    <scope>NUCLEOTIDE SEQUENCE [LARGE SCALE GENOMIC DNA]</scope>
    <source>
        <strain evidence="10 12">DSM 7534</strain>
    </source>
</reference>
<dbReference type="Pfam" id="PF13672">
    <property type="entry name" value="PP2C_2"/>
    <property type="match status" value="1"/>
</dbReference>
<dbReference type="InterPro" id="IPR001932">
    <property type="entry name" value="PPM-type_phosphatase-like_dom"/>
</dbReference>
<feature type="domain" description="PPM-type phosphatase" evidence="9">
    <location>
        <begin position="1"/>
        <end position="237"/>
    </location>
</feature>
<comment type="catalytic activity">
    <reaction evidence="8">
        <text>O-phospho-L-threonyl-[protein] + H2O = L-threonyl-[protein] + phosphate</text>
        <dbReference type="Rhea" id="RHEA:47004"/>
        <dbReference type="Rhea" id="RHEA-COMP:11060"/>
        <dbReference type="Rhea" id="RHEA-COMP:11605"/>
        <dbReference type="ChEBI" id="CHEBI:15377"/>
        <dbReference type="ChEBI" id="CHEBI:30013"/>
        <dbReference type="ChEBI" id="CHEBI:43474"/>
        <dbReference type="ChEBI" id="CHEBI:61977"/>
        <dbReference type="EC" id="3.1.3.16"/>
    </reaction>
</comment>
<evidence type="ECO:0000313" key="12">
    <source>
        <dbReference type="Proteomes" id="UP000280586"/>
    </source>
</evidence>
<protein>
    <recommendedName>
        <fullName evidence="2">protein-serine/threonine phosphatase</fullName>
        <ecNumber evidence="2">3.1.3.16</ecNumber>
    </recommendedName>
</protein>
<dbReference type="OrthoDB" id="9801841at2"/>
<keyword evidence="3" id="KW-0479">Metal-binding</keyword>
<dbReference type="Proteomes" id="UP001055437">
    <property type="component" value="Chromosome"/>
</dbReference>